<evidence type="ECO:0000313" key="5">
    <source>
        <dbReference type="Proteomes" id="UP001163336"/>
    </source>
</evidence>
<gene>
    <name evidence="4" type="ORF">MasN3_46300</name>
</gene>
<dbReference type="InterPro" id="IPR050595">
    <property type="entry name" value="Bact_response_regulator"/>
</dbReference>
<dbReference type="EMBL" id="AP026966">
    <property type="protein sequence ID" value="BDT61136.1"/>
    <property type="molecule type" value="Genomic_DNA"/>
</dbReference>
<sequence>MKLPFSPAPHAAPRRVLLLDDDRFMLDVLRDMLDMVDETGGNRFEVHAECDARSALAALPRHAPDLLICDLAMPEMDGIEFLQAAAGQGFSGRVILVSALEDGVRDAATELARALGLRVAGAFRKPLAIEQLRLAVQC</sequence>
<protein>
    <recommendedName>
        <fullName evidence="3">Response regulatory domain-containing protein</fullName>
    </recommendedName>
</protein>
<organism evidence="4 5">
    <name type="scientific">Massilia varians</name>
    <dbReference type="NCBI Taxonomy" id="457921"/>
    <lineage>
        <taxon>Bacteria</taxon>
        <taxon>Pseudomonadati</taxon>
        <taxon>Pseudomonadota</taxon>
        <taxon>Betaproteobacteria</taxon>
        <taxon>Burkholderiales</taxon>
        <taxon>Oxalobacteraceae</taxon>
        <taxon>Telluria group</taxon>
        <taxon>Massilia</taxon>
    </lineage>
</organism>
<proteinExistence type="predicted"/>
<keyword evidence="5" id="KW-1185">Reference proteome</keyword>
<reference evidence="4" key="1">
    <citation type="submission" date="2022-11" db="EMBL/GenBank/DDBJ databases">
        <title>Isolation and characterization of PLA-degrading bacterium Massilia sp. from Antarctic soil.</title>
        <authorList>
            <person name="Sato K."/>
            <person name="Gomez-Fuentes C."/>
            <person name="Ahmad S.A."/>
            <person name="Zulkharnain A."/>
        </authorList>
    </citation>
    <scope>NUCLEOTIDE SEQUENCE</scope>
    <source>
        <strain evidence="4">N-3</strain>
    </source>
</reference>
<evidence type="ECO:0000256" key="2">
    <source>
        <dbReference type="PROSITE-ProRule" id="PRU00169"/>
    </source>
</evidence>
<dbReference type="Pfam" id="PF00072">
    <property type="entry name" value="Response_reg"/>
    <property type="match status" value="1"/>
</dbReference>
<evidence type="ECO:0000313" key="4">
    <source>
        <dbReference type="EMBL" id="BDT61136.1"/>
    </source>
</evidence>
<dbReference type="RefSeq" id="WP_281910617.1">
    <property type="nucleotide sequence ID" value="NZ_AP026966.1"/>
</dbReference>
<dbReference type="InterPro" id="IPR011006">
    <property type="entry name" value="CheY-like_superfamily"/>
</dbReference>
<keyword evidence="1 2" id="KW-0597">Phosphoprotein</keyword>
<dbReference type="PROSITE" id="PS50110">
    <property type="entry name" value="RESPONSE_REGULATORY"/>
    <property type="match status" value="1"/>
</dbReference>
<name>A0ABN6TLA4_9BURK</name>
<evidence type="ECO:0000256" key="1">
    <source>
        <dbReference type="ARBA" id="ARBA00022553"/>
    </source>
</evidence>
<dbReference type="Gene3D" id="3.40.50.2300">
    <property type="match status" value="1"/>
</dbReference>
<accession>A0ABN6TLA4</accession>
<dbReference type="SMART" id="SM00448">
    <property type="entry name" value="REC"/>
    <property type="match status" value="1"/>
</dbReference>
<dbReference type="InterPro" id="IPR001789">
    <property type="entry name" value="Sig_transdc_resp-reg_receiver"/>
</dbReference>
<feature type="modified residue" description="4-aspartylphosphate" evidence="2">
    <location>
        <position position="70"/>
    </location>
</feature>
<feature type="domain" description="Response regulatory" evidence="3">
    <location>
        <begin position="15"/>
        <end position="138"/>
    </location>
</feature>
<dbReference type="SUPFAM" id="SSF52172">
    <property type="entry name" value="CheY-like"/>
    <property type="match status" value="1"/>
</dbReference>
<dbReference type="Proteomes" id="UP001163336">
    <property type="component" value="Chromosome"/>
</dbReference>
<dbReference type="PANTHER" id="PTHR44591:SF3">
    <property type="entry name" value="RESPONSE REGULATORY DOMAIN-CONTAINING PROTEIN"/>
    <property type="match status" value="1"/>
</dbReference>
<evidence type="ECO:0000259" key="3">
    <source>
        <dbReference type="PROSITE" id="PS50110"/>
    </source>
</evidence>
<dbReference type="PANTHER" id="PTHR44591">
    <property type="entry name" value="STRESS RESPONSE REGULATOR PROTEIN 1"/>
    <property type="match status" value="1"/>
</dbReference>